<dbReference type="InterPro" id="IPR057727">
    <property type="entry name" value="WCX_dom"/>
</dbReference>
<dbReference type="GO" id="GO:0003677">
    <property type="term" value="F:DNA binding"/>
    <property type="evidence" value="ECO:0007669"/>
    <property type="project" value="UniProtKB-KW"/>
</dbReference>
<dbReference type="InterPro" id="IPR026881">
    <property type="entry name" value="WYL_dom"/>
</dbReference>
<reference evidence="3 4" key="1">
    <citation type="submission" date="2021-03" db="EMBL/GenBank/DDBJ databases">
        <title>Genomic Encyclopedia of Type Strains, Phase IV (KMG-IV): sequencing the most valuable type-strain genomes for metagenomic binning, comparative biology and taxonomic classification.</title>
        <authorList>
            <person name="Goeker M."/>
        </authorList>
    </citation>
    <scope>NUCLEOTIDE SEQUENCE [LARGE SCALE GENOMIC DNA]</scope>
    <source>
        <strain evidence="3 4">DSM 6139</strain>
    </source>
</reference>
<comment type="caution">
    <text evidence="3">The sequence shown here is derived from an EMBL/GenBank/DDBJ whole genome shotgun (WGS) entry which is preliminary data.</text>
</comment>
<evidence type="ECO:0000259" key="1">
    <source>
        <dbReference type="Pfam" id="PF13280"/>
    </source>
</evidence>
<protein>
    <submittedName>
        <fullName evidence="3">DNA-binding transcriptional regulator YafY</fullName>
    </submittedName>
</protein>
<dbReference type="InterPro" id="IPR051534">
    <property type="entry name" value="CBASS_pafABC_assoc_protein"/>
</dbReference>
<accession>A0ABS4G4R0</accession>
<dbReference type="EMBL" id="JAGGKC010000016">
    <property type="protein sequence ID" value="MBP1919523.1"/>
    <property type="molecule type" value="Genomic_DNA"/>
</dbReference>
<dbReference type="PANTHER" id="PTHR34580">
    <property type="match status" value="1"/>
</dbReference>
<dbReference type="InterPro" id="IPR036390">
    <property type="entry name" value="WH_DNA-bd_sf"/>
</dbReference>
<evidence type="ECO:0000313" key="4">
    <source>
        <dbReference type="Proteomes" id="UP001519271"/>
    </source>
</evidence>
<gene>
    <name evidence="3" type="ORF">J2Z34_002012</name>
</gene>
<feature type="domain" description="WCX" evidence="2">
    <location>
        <begin position="250"/>
        <end position="322"/>
    </location>
</feature>
<keyword evidence="4" id="KW-1185">Reference proteome</keyword>
<dbReference type="Pfam" id="PF13280">
    <property type="entry name" value="WYL"/>
    <property type="match status" value="1"/>
</dbReference>
<name>A0ABS4G4R0_9CLOT</name>
<dbReference type="PANTHER" id="PTHR34580:SF1">
    <property type="entry name" value="PROTEIN PAFC"/>
    <property type="match status" value="1"/>
</dbReference>
<feature type="domain" description="WYL" evidence="1">
    <location>
        <begin position="140"/>
        <end position="214"/>
    </location>
</feature>
<sequence>MGSSKLKLLYILEMLKKHTDQDNTLSMSDIISRLESLDIQAERKSINADINMLRDYGFDVHMTRGEKYGYYLEERRFSLPEIKILVDSIQSARFISKDKSKEIIRKLLDELSEKNAKIIESEVYLSGRIKAENDEVFSSIDLILKAIKSNRKIGFKYLEYTTEKKKKFRFDGYRFVLSPYALTWTSDKYYLVANNSKYDNLTHYNIDRMSEVEILDEKRRDFSEVSEYKNSFNIADYTRNLHGMMTGKVESVEIRFSKELTTAVIDKFGVDLTIKDVKEDTFVARVKAEISDAFISWLFTFGKKAEAITPDLRELMAHKASELNSLYNQLPSADD</sequence>
<evidence type="ECO:0000313" key="3">
    <source>
        <dbReference type="EMBL" id="MBP1919523.1"/>
    </source>
</evidence>
<proteinExistence type="predicted"/>
<keyword evidence="3" id="KW-0238">DNA-binding</keyword>
<evidence type="ECO:0000259" key="2">
    <source>
        <dbReference type="Pfam" id="PF25583"/>
    </source>
</evidence>
<dbReference type="SUPFAM" id="SSF46785">
    <property type="entry name" value="Winged helix' DNA-binding domain"/>
    <property type="match status" value="1"/>
</dbReference>
<dbReference type="PROSITE" id="PS52050">
    <property type="entry name" value="WYL"/>
    <property type="match status" value="1"/>
</dbReference>
<dbReference type="Pfam" id="PF25583">
    <property type="entry name" value="WCX"/>
    <property type="match status" value="1"/>
</dbReference>
<organism evidence="3 4">
    <name type="scientific">Youngiibacter multivorans</name>
    <dbReference type="NCBI Taxonomy" id="937251"/>
    <lineage>
        <taxon>Bacteria</taxon>
        <taxon>Bacillati</taxon>
        <taxon>Bacillota</taxon>
        <taxon>Clostridia</taxon>
        <taxon>Eubacteriales</taxon>
        <taxon>Clostridiaceae</taxon>
        <taxon>Youngiibacter</taxon>
    </lineage>
</organism>
<dbReference type="RefSeq" id="WP_209459725.1">
    <property type="nucleotide sequence ID" value="NZ_JAGGKC010000016.1"/>
</dbReference>
<dbReference type="Proteomes" id="UP001519271">
    <property type="component" value="Unassembled WGS sequence"/>
</dbReference>